<dbReference type="InterPro" id="IPR013378">
    <property type="entry name" value="InlB-like_B-rpt"/>
</dbReference>
<keyword evidence="3" id="KW-1185">Reference proteome</keyword>
<feature type="non-terminal residue" evidence="2">
    <location>
        <position position="1"/>
    </location>
</feature>
<feature type="region of interest" description="Disordered" evidence="1">
    <location>
        <begin position="932"/>
        <end position="951"/>
    </location>
</feature>
<proteinExistence type="predicted"/>
<feature type="region of interest" description="Disordered" evidence="1">
    <location>
        <begin position="295"/>
        <end position="316"/>
    </location>
</feature>
<dbReference type="Pfam" id="PF09479">
    <property type="entry name" value="Flg_new"/>
    <property type="match status" value="1"/>
</dbReference>
<dbReference type="RefSeq" id="WP_143786728.1">
    <property type="nucleotide sequence ID" value="NZ_FNWT01000007.1"/>
</dbReference>
<comment type="caution">
    <text evidence="2">The sequence shown here is derived from an EMBL/GenBank/DDBJ whole genome shotgun (WGS) entry which is preliminary data.</text>
</comment>
<accession>A0A1H6JMK3</accession>
<gene>
    <name evidence="2" type="ORF">SAMN05216447_1071</name>
</gene>
<dbReference type="Proteomes" id="UP000199135">
    <property type="component" value="Unassembled WGS sequence"/>
</dbReference>
<reference evidence="2 3" key="1">
    <citation type="submission" date="2016-10" db="EMBL/GenBank/DDBJ databases">
        <authorList>
            <person name="Varghese N."/>
            <person name="Submissions S."/>
        </authorList>
    </citation>
    <scope>NUCLEOTIDE SEQUENCE [LARGE SCALE GENOMIC DNA]</scope>
    <source>
        <strain evidence="2 3">WCP15</strain>
    </source>
</reference>
<protein>
    <submittedName>
        <fullName evidence="2">Repeat domain (List_Bact_rpt)</fullName>
    </submittedName>
</protein>
<sequence>SWTATQDVDVLTDQTVTLPNGASTVASSISRAGYTLVGWTTQRTVSGTDVGTSTGLASRSAAQAAAALAGRTSSAGKAFTAAGGSYVAPTASEVTLYAVWSADTDTAYYVERYVVTGDGDLIALRADGTVERDADGNVVAQADPAAYAAGQRVSHQGVTDEYAVADAATADPEKSWINHDNTARPGYSYADHSHPYTARSKVTGVETTYATIATDGISGDGLMRLSLYYTPDATHIIFDKGGAELASGEIDSSWVAGDPSADHLTGSTFTLPGTADVTRPGYTLVGWSTDPIAATAKGNDSRSKADTVASSTADDPAAGKHFSVQGTTYFVPTDATVTLHAVWKANDDTTYYVERYVITADGRVIALEQDGTIPRSGDNTPIEHGNHDGSAFIVANRIERTGVTDEEAIADADTSIGTPKWRTHDNIVMAGYHYIKDGVTYSDLLGNSYMTVASGNIDGTGDMILVLYYFADENSTYTVNHHRVTGDGVEKDLIVEIISKGTDTPAISRKRSGVEGDEAYDPDFVGYEYKQTFTDVNGVTYVSHDVDVVLGDGSMVLNLYYAARIDVRLEIVAGDSDGNGSWSLGNFVSNETSESTLKISEVLATLGYVLPTRAGYDLVGWSLVADGAMGPSARGERSVETARRLESVENGEFVDPDAGEGDQLGGASLLAMLLRAFADENPTFEMPNAMFIEPDGTFLMPTSQVTLYAIWRARSDTTYTVTHYLVDADGVAHEVEGDTREFTGITDGSYVVDADGNVTHTYDPAATDDDINNAQVTAGEKPAGYYPGYTYVSDYDNGEGDTGLSAANLDGEGTLALKFFYTANIDTPYIVRHIRVTGDKVTLEEVIENLTGTTDTTVTAIPFDTETHGGFTGYTVIVDPDTPITLADGTLVYSHPKDNLNGDESTVLWLYYIANDHTLTLDPNRGTWTDDASGLDDDGRGEGSWSTYDGSFGVREDEAETSTDTLPRTFTYGTDSIITLPTEDDVKRNGYTLGGWEDEDGNVYEPGGAYTMPDHDSILKPVWIQNVYNLHFDKNDPVATGRMEDVEYTYDDPDFQLGKTGFSRRNAKFLGWSFSPDATEPDISDEQLMRALTLLAAGELDDGLFGDLDDPRTAMYLLAALADGSDITLYAVWDIEKHTPSVVGGVQPGGSVTIDPEAIEYGFTIPHEAVGIDVTPGYYLKGWLITINGVTTYVEDPDAIFNTPMTADIIFEPVWGNYAEDAARLARGRRFKYAGERIPQTGDLASDLAGFAALLGVAFVAAGAYRRLCQEP</sequence>
<evidence type="ECO:0000313" key="2">
    <source>
        <dbReference type="EMBL" id="SEH60269.1"/>
    </source>
</evidence>
<name>A0A1H6JMK3_9ACTN</name>
<dbReference type="EMBL" id="FNWT01000007">
    <property type="protein sequence ID" value="SEH60269.1"/>
    <property type="molecule type" value="Genomic_DNA"/>
</dbReference>
<organism evidence="2 3">
    <name type="scientific">Parafannyhessea umbonata</name>
    <dbReference type="NCBI Taxonomy" id="604330"/>
    <lineage>
        <taxon>Bacteria</taxon>
        <taxon>Bacillati</taxon>
        <taxon>Actinomycetota</taxon>
        <taxon>Coriobacteriia</taxon>
        <taxon>Coriobacteriales</taxon>
        <taxon>Atopobiaceae</taxon>
        <taxon>Parafannyhessea</taxon>
    </lineage>
</organism>
<evidence type="ECO:0000256" key="1">
    <source>
        <dbReference type="SAM" id="MobiDB-lite"/>
    </source>
</evidence>
<evidence type="ECO:0000313" key="3">
    <source>
        <dbReference type="Proteomes" id="UP000199135"/>
    </source>
</evidence>